<comment type="caution">
    <text evidence="2">The sequence shown here is derived from an EMBL/GenBank/DDBJ whole genome shotgun (WGS) entry which is preliminary data.</text>
</comment>
<dbReference type="EMBL" id="JABXYR010000001">
    <property type="protein sequence ID" value="NWO22525.1"/>
    <property type="molecule type" value="Genomic_DNA"/>
</dbReference>
<proteinExistence type="predicted"/>
<dbReference type="Proteomes" id="UP000526307">
    <property type="component" value="Unassembled WGS sequence"/>
</dbReference>
<keyword evidence="1" id="KW-0732">Signal</keyword>
<evidence type="ECO:0000256" key="1">
    <source>
        <dbReference type="SAM" id="SignalP"/>
    </source>
</evidence>
<evidence type="ECO:0000313" key="2">
    <source>
        <dbReference type="EMBL" id="NWO22525.1"/>
    </source>
</evidence>
<accession>A0A7Y8VQI2</accession>
<feature type="chain" id="PRO_5039247653" evidence="1">
    <location>
        <begin position="24"/>
        <end position="321"/>
    </location>
</feature>
<dbReference type="AlphaFoldDB" id="A0A7Y8VQI2"/>
<reference evidence="2 3" key="1">
    <citation type="submission" date="2020-06" db="EMBL/GenBank/DDBJ databases">
        <title>Mogibacterium timidum strain W9173 genomic sequence.</title>
        <authorList>
            <person name="Wade W.G."/>
            <person name="Johnston C.D."/>
            <person name="Chen T."/>
            <person name="Dewhirst F.E."/>
        </authorList>
    </citation>
    <scope>NUCLEOTIDE SEQUENCE [LARGE SCALE GENOMIC DNA]</scope>
    <source>
        <strain evidence="2 3">W9173</strain>
    </source>
</reference>
<protein>
    <submittedName>
        <fullName evidence="2">Uncharacterized protein</fullName>
    </submittedName>
</protein>
<evidence type="ECO:0000313" key="3">
    <source>
        <dbReference type="Proteomes" id="UP000526307"/>
    </source>
</evidence>
<gene>
    <name evidence="2" type="ORF">HW270_00275</name>
</gene>
<feature type="signal peptide" evidence="1">
    <location>
        <begin position="1"/>
        <end position="23"/>
    </location>
</feature>
<name>A0A7Y8VQI2_9FIRM</name>
<sequence length="321" mass="35456">MKKKSITSIVLVFVMVISMSLTGCSKGSSGSTDKGSSHNNYIAVVNQDIGVEYSGKTVNYSEEFIKTLDKKKFKVVSGASAEEGVKKGTYAGAVFFPADLSVNILNINYRNPQPIKLEYKISNKLSKASHDGTFDGIVETYNKFNNKLSYAYINALLDEVELGQYNVTAIFNNDGSNIAAARRLVAGNYSADFKMPNMPEQNVKYSNQDTRALAKSGEDYVKDIKDLYFGAYKSAYGSVKSDIESTEKPDNINDKLNNMASSINNVVTHIHAANEFKAKVEGYEKSVDAYIADNAEENKKAVAEAKEQVDNYKFRIQPRCT</sequence>
<keyword evidence="3" id="KW-1185">Reference proteome</keyword>
<dbReference type="PROSITE" id="PS51257">
    <property type="entry name" value="PROKAR_LIPOPROTEIN"/>
    <property type="match status" value="1"/>
</dbReference>
<dbReference type="Gene3D" id="3.40.1710.10">
    <property type="entry name" value="abc type-2 transporter like domain"/>
    <property type="match status" value="1"/>
</dbReference>
<organism evidence="2 3">
    <name type="scientific">Mogibacterium timidum</name>
    <dbReference type="NCBI Taxonomy" id="35519"/>
    <lineage>
        <taxon>Bacteria</taxon>
        <taxon>Bacillati</taxon>
        <taxon>Bacillota</taxon>
        <taxon>Clostridia</taxon>
        <taxon>Peptostreptococcales</taxon>
        <taxon>Anaerovoracaceae</taxon>
        <taxon>Mogibacterium</taxon>
    </lineage>
</organism>
<dbReference type="RefSeq" id="WP_178978043.1">
    <property type="nucleotide sequence ID" value="NZ_JABXYR010000001.1"/>
</dbReference>